<accession>A0A167W8M7</accession>
<dbReference type="AlphaFoldDB" id="A0A167W8M7"/>
<dbReference type="InterPro" id="IPR015712">
    <property type="entry name" value="DNA-dir_RNA_pol_su2"/>
</dbReference>
<sequence length="449" mass="50308">MGTLSPEEREWEHLNCINWRGLGLTDPIKSVEDKWLLIPAFLKVEDLVKQQIDSFNYSVNIIKKIVKVKNKLKYTDINVGFLDRTDLDAIDKSITPHECRLRDVTCSAPAHCVLTGKNDARRARMTECPLGPGSYFVQLNKNRIIIATGTVKGIIQVSCPSSTHGGLKSKTYITTKKGKICLRHNSIHEDSNKEILLLTAGNTESYKSTFAGSLEDAAKLGVFIRPQALGYIDSRVKNMVDDRDYVGNKRLELTAARAAIRGFIQDFNSTLKSSINKVLKKPSRTNEFGAFSTIQFQGDHITSGFVRAILTGNWSLKWFKMERAGVTHFEKTRKVSGPRALQPSQWGILYPSDTPKGEAYGLAKNLALMTHTTPHLCGQRRRGDNPRYPTWFMGHFRKLRRAGRFSEFASVYINRYHKTGHIASDGGRVCRPMTIVEEGAGGGCPHCCE</sequence>
<dbReference type="Proteomes" id="UP000076532">
    <property type="component" value="Unassembled WGS sequence"/>
</dbReference>
<dbReference type="Pfam" id="PF04566">
    <property type="entry name" value="RNA_pol_Rpb2_4"/>
    <property type="match status" value="1"/>
</dbReference>
<dbReference type="GO" id="GO:0032549">
    <property type="term" value="F:ribonucleoside binding"/>
    <property type="evidence" value="ECO:0007669"/>
    <property type="project" value="InterPro"/>
</dbReference>
<dbReference type="PANTHER" id="PTHR20856">
    <property type="entry name" value="DNA-DIRECTED RNA POLYMERASE I SUBUNIT 2"/>
    <property type="match status" value="1"/>
</dbReference>
<evidence type="ECO:0000313" key="11">
    <source>
        <dbReference type="Proteomes" id="UP000076532"/>
    </source>
</evidence>
<evidence type="ECO:0000256" key="4">
    <source>
        <dbReference type="ARBA" id="ARBA00022679"/>
    </source>
</evidence>
<evidence type="ECO:0000259" key="8">
    <source>
        <dbReference type="Pfam" id="PF04565"/>
    </source>
</evidence>
<dbReference type="GO" id="GO:0000428">
    <property type="term" value="C:DNA-directed RNA polymerase complex"/>
    <property type="evidence" value="ECO:0007669"/>
    <property type="project" value="UniProtKB-KW"/>
</dbReference>
<keyword evidence="3" id="KW-0240">DNA-directed RNA polymerase</keyword>
<evidence type="ECO:0000256" key="2">
    <source>
        <dbReference type="ARBA" id="ARBA00012418"/>
    </source>
</evidence>
<dbReference type="GO" id="GO:0003677">
    <property type="term" value="F:DNA binding"/>
    <property type="evidence" value="ECO:0007669"/>
    <property type="project" value="InterPro"/>
</dbReference>
<dbReference type="InterPro" id="IPR007646">
    <property type="entry name" value="RNA_pol_Rpb2_4"/>
</dbReference>
<evidence type="ECO:0000256" key="3">
    <source>
        <dbReference type="ARBA" id="ARBA00022478"/>
    </source>
</evidence>
<reference evidence="10 11" key="1">
    <citation type="journal article" date="2016" name="Mol. Biol. Evol.">
        <title>Comparative Genomics of Early-Diverging Mushroom-Forming Fungi Provides Insights into the Origins of Lignocellulose Decay Capabilities.</title>
        <authorList>
            <person name="Nagy L.G."/>
            <person name="Riley R."/>
            <person name="Tritt A."/>
            <person name="Adam C."/>
            <person name="Daum C."/>
            <person name="Floudas D."/>
            <person name="Sun H."/>
            <person name="Yadav J.S."/>
            <person name="Pangilinan J."/>
            <person name="Larsson K.H."/>
            <person name="Matsuura K."/>
            <person name="Barry K."/>
            <person name="Labutti K."/>
            <person name="Kuo R."/>
            <person name="Ohm R.A."/>
            <person name="Bhattacharya S.S."/>
            <person name="Shirouzu T."/>
            <person name="Yoshinaga Y."/>
            <person name="Martin F.M."/>
            <person name="Grigoriev I.V."/>
            <person name="Hibbett D.S."/>
        </authorList>
    </citation>
    <scope>NUCLEOTIDE SEQUENCE [LARGE SCALE GENOMIC DNA]</scope>
    <source>
        <strain evidence="10 11">CBS 109695</strain>
    </source>
</reference>
<comment type="similarity">
    <text evidence="1 7">Belongs to the RNA polymerase beta chain family.</text>
</comment>
<dbReference type="Pfam" id="PF04565">
    <property type="entry name" value="RNA_pol_Rpb2_3"/>
    <property type="match status" value="1"/>
</dbReference>
<dbReference type="GO" id="GO:0006351">
    <property type="term" value="P:DNA-templated transcription"/>
    <property type="evidence" value="ECO:0007669"/>
    <property type="project" value="InterPro"/>
</dbReference>
<dbReference type="GO" id="GO:0003899">
    <property type="term" value="F:DNA-directed RNA polymerase activity"/>
    <property type="evidence" value="ECO:0007669"/>
    <property type="project" value="UniProtKB-EC"/>
</dbReference>
<organism evidence="10 11">
    <name type="scientific">Athelia psychrophila</name>
    <dbReference type="NCBI Taxonomy" id="1759441"/>
    <lineage>
        <taxon>Eukaryota</taxon>
        <taxon>Fungi</taxon>
        <taxon>Dikarya</taxon>
        <taxon>Basidiomycota</taxon>
        <taxon>Agaricomycotina</taxon>
        <taxon>Agaricomycetes</taxon>
        <taxon>Agaricomycetidae</taxon>
        <taxon>Atheliales</taxon>
        <taxon>Atheliaceae</taxon>
        <taxon>Athelia</taxon>
    </lineage>
</organism>
<evidence type="ECO:0000256" key="1">
    <source>
        <dbReference type="ARBA" id="ARBA00006835"/>
    </source>
</evidence>
<evidence type="ECO:0000259" key="9">
    <source>
        <dbReference type="Pfam" id="PF04566"/>
    </source>
</evidence>
<protein>
    <recommendedName>
        <fullName evidence="2">DNA-directed RNA polymerase</fullName>
        <ecNumber evidence="2">2.7.7.6</ecNumber>
    </recommendedName>
</protein>
<evidence type="ECO:0000313" key="10">
    <source>
        <dbReference type="EMBL" id="KZP05819.1"/>
    </source>
</evidence>
<dbReference type="STRING" id="436010.A0A167W8M7"/>
<dbReference type="EMBL" id="KV417817">
    <property type="protein sequence ID" value="KZP05819.1"/>
    <property type="molecule type" value="Genomic_DNA"/>
</dbReference>
<keyword evidence="5" id="KW-0548">Nucleotidyltransferase</keyword>
<gene>
    <name evidence="10" type="ORF">FIBSPDRAFT_923131</name>
</gene>
<keyword evidence="11" id="KW-1185">Reference proteome</keyword>
<evidence type="ECO:0000256" key="7">
    <source>
        <dbReference type="RuleBase" id="RU000434"/>
    </source>
</evidence>
<evidence type="ECO:0000256" key="5">
    <source>
        <dbReference type="ARBA" id="ARBA00022695"/>
    </source>
</evidence>
<dbReference type="Gene3D" id="3.90.1100.10">
    <property type="match status" value="2"/>
</dbReference>
<evidence type="ECO:0000256" key="6">
    <source>
        <dbReference type="ARBA" id="ARBA00023163"/>
    </source>
</evidence>
<feature type="domain" description="RNA polymerase Rpb2" evidence="8">
    <location>
        <begin position="328"/>
        <end position="371"/>
    </location>
</feature>
<dbReference type="EC" id="2.7.7.6" evidence="2"/>
<name>A0A167W8M7_9AGAM</name>
<keyword evidence="6" id="KW-0804">Transcription</keyword>
<keyword evidence="4" id="KW-0808">Transferase</keyword>
<dbReference type="InterPro" id="IPR007645">
    <property type="entry name" value="RNA_pol_Rpb2_3"/>
</dbReference>
<dbReference type="OrthoDB" id="10248617at2759"/>
<proteinExistence type="inferred from homology"/>
<dbReference type="SUPFAM" id="SSF64484">
    <property type="entry name" value="beta and beta-prime subunits of DNA dependent RNA-polymerase"/>
    <property type="match status" value="1"/>
</dbReference>
<feature type="domain" description="RNA polymerase Rpb2" evidence="9">
    <location>
        <begin position="388"/>
        <end position="437"/>
    </location>
</feature>